<gene>
    <name evidence="2" type="ORF">BU24DRAFT_420293</name>
</gene>
<evidence type="ECO:0000313" key="3">
    <source>
        <dbReference type="Proteomes" id="UP000799778"/>
    </source>
</evidence>
<dbReference type="EMBL" id="ML978068">
    <property type="protein sequence ID" value="KAF2017256.1"/>
    <property type="molecule type" value="Genomic_DNA"/>
</dbReference>
<proteinExistence type="predicted"/>
<feature type="region of interest" description="Disordered" evidence="1">
    <location>
        <begin position="120"/>
        <end position="157"/>
    </location>
</feature>
<name>A0A6A5XWD2_9PLEO</name>
<sequence>MPSRILSPTPYSYYRRASTSILHDPRLRTSRFSIPAMTAPTDPGTCFLLDMLPPELRLSIYEYLIVAEQPLRGVSARKDERYGLDLTILRTNRQIYDEARSVFFAKNTFYITSIPDLDIQIDDEGEGPEEEEEENGHDRYQTTSPTPKPRHHHHQFEPPLTQESWPLIRHLTIDLLYYPRRSITGNAFPMGWKPTDPGCAAYIHALMSLLPSLSPKLRSLSLTATVHDPFCARKCLISFFMCDRDRTFARALAAISHSVTSIPISFEFPDCYYRTVVRKDVFLTKSILLLACQVMFCQSQCRIDELLSQFDGGNGGAGGRAKGSAGGGGAYGGAQREKTDLSPYVEQGTWAGGVGASVGANAGLSAGIKSVMDRSLR</sequence>
<evidence type="ECO:0000256" key="1">
    <source>
        <dbReference type="SAM" id="MobiDB-lite"/>
    </source>
</evidence>
<accession>A0A6A5XWD2</accession>
<evidence type="ECO:0000313" key="2">
    <source>
        <dbReference type="EMBL" id="KAF2017256.1"/>
    </source>
</evidence>
<dbReference type="AlphaFoldDB" id="A0A6A5XWD2"/>
<dbReference type="PANTHER" id="PTHR42085:SF1">
    <property type="entry name" value="F-BOX DOMAIN-CONTAINING PROTEIN"/>
    <property type="match status" value="1"/>
</dbReference>
<dbReference type="OrthoDB" id="62952at2759"/>
<dbReference type="Proteomes" id="UP000799778">
    <property type="component" value="Unassembled WGS sequence"/>
</dbReference>
<dbReference type="RefSeq" id="XP_033385595.1">
    <property type="nucleotide sequence ID" value="XM_033527437.1"/>
</dbReference>
<organism evidence="2 3">
    <name type="scientific">Aaosphaeria arxii CBS 175.79</name>
    <dbReference type="NCBI Taxonomy" id="1450172"/>
    <lineage>
        <taxon>Eukaryota</taxon>
        <taxon>Fungi</taxon>
        <taxon>Dikarya</taxon>
        <taxon>Ascomycota</taxon>
        <taxon>Pezizomycotina</taxon>
        <taxon>Dothideomycetes</taxon>
        <taxon>Pleosporomycetidae</taxon>
        <taxon>Pleosporales</taxon>
        <taxon>Pleosporales incertae sedis</taxon>
        <taxon>Aaosphaeria</taxon>
    </lineage>
</organism>
<reference evidence="2" key="1">
    <citation type="journal article" date="2020" name="Stud. Mycol.">
        <title>101 Dothideomycetes genomes: a test case for predicting lifestyles and emergence of pathogens.</title>
        <authorList>
            <person name="Haridas S."/>
            <person name="Albert R."/>
            <person name="Binder M."/>
            <person name="Bloem J."/>
            <person name="Labutti K."/>
            <person name="Salamov A."/>
            <person name="Andreopoulos B."/>
            <person name="Baker S."/>
            <person name="Barry K."/>
            <person name="Bills G."/>
            <person name="Bluhm B."/>
            <person name="Cannon C."/>
            <person name="Castanera R."/>
            <person name="Culley D."/>
            <person name="Daum C."/>
            <person name="Ezra D."/>
            <person name="Gonzalez J."/>
            <person name="Henrissat B."/>
            <person name="Kuo A."/>
            <person name="Liang C."/>
            <person name="Lipzen A."/>
            <person name="Lutzoni F."/>
            <person name="Magnuson J."/>
            <person name="Mondo S."/>
            <person name="Nolan M."/>
            <person name="Ohm R."/>
            <person name="Pangilinan J."/>
            <person name="Park H.-J."/>
            <person name="Ramirez L."/>
            <person name="Alfaro M."/>
            <person name="Sun H."/>
            <person name="Tritt A."/>
            <person name="Yoshinaga Y."/>
            <person name="Zwiers L.-H."/>
            <person name="Turgeon B."/>
            <person name="Goodwin S."/>
            <person name="Spatafora J."/>
            <person name="Crous P."/>
            <person name="Grigoriev I."/>
        </authorList>
    </citation>
    <scope>NUCLEOTIDE SEQUENCE</scope>
    <source>
        <strain evidence="2">CBS 175.79</strain>
    </source>
</reference>
<dbReference type="GeneID" id="54284834"/>
<keyword evidence="3" id="KW-1185">Reference proteome</keyword>
<evidence type="ECO:0008006" key="4">
    <source>
        <dbReference type="Google" id="ProtNLM"/>
    </source>
</evidence>
<dbReference type="PANTHER" id="PTHR42085">
    <property type="entry name" value="F-BOX DOMAIN-CONTAINING PROTEIN"/>
    <property type="match status" value="1"/>
</dbReference>
<feature type="compositionally biased region" description="Acidic residues" evidence="1">
    <location>
        <begin position="120"/>
        <end position="135"/>
    </location>
</feature>
<protein>
    <recommendedName>
        <fullName evidence="4">F-box domain-containing protein</fullName>
    </recommendedName>
</protein>
<dbReference type="InterPro" id="IPR038883">
    <property type="entry name" value="AN11006-like"/>
</dbReference>